<feature type="region of interest" description="Disordered" evidence="1">
    <location>
        <begin position="167"/>
        <end position="190"/>
    </location>
</feature>
<proteinExistence type="predicted"/>
<reference evidence="2" key="2">
    <citation type="submission" date="2021-10" db="EMBL/GenBank/DDBJ databases">
        <title>Phylogenomics reveals ancestral predisposition of the termite-cultivated fungus Termitomyces towards a domesticated lifestyle.</title>
        <authorList>
            <person name="Auxier B."/>
            <person name="Grum-Grzhimaylo A."/>
            <person name="Cardenas M.E."/>
            <person name="Lodge J.D."/>
            <person name="Laessoe T."/>
            <person name="Pedersen O."/>
            <person name="Smith M.E."/>
            <person name="Kuyper T.W."/>
            <person name="Franco-Molano E.A."/>
            <person name="Baroni T.J."/>
            <person name="Aanen D.K."/>
        </authorList>
    </citation>
    <scope>NUCLEOTIDE SEQUENCE</scope>
    <source>
        <strain evidence="2">D49</strain>
    </source>
</reference>
<dbReference type="Proteomes" id="UP000717328">
    <property type="component" value="Unassembled WGS sequence"/>
</dbReference>
<reference evidence="2" key="1">
    <citation type="submission" date="2021-02" db="EMBL/GenBank/DDBJ databases">
        <authorList>
            <person name="Nieuwenhuis M."/>
            <person name="Van De Peppel L.J.J."/>
        </authorList>
    </citation>
    <scope>NUCLEOTIDE SEQUENCE</scope>
    <source>
        <strain evidence="2">D49</strain>
    </source>
</reference>
<accession>A0A9P7G1L8</accession>
<evidence type="ECO:0000313" key="2">
    <source>
        <dbReference type="EMBL" id="KAG5639127.1"/>
    </source>
</evidence>
<organism evidence="2 3">
    <name type="scientific">Sphagnurus paluster</name>
    <dbReference type="NCBI Taxonomy" id="117069"/>
    <lineage>
        <taxon>Eukaryota</taxon>
        <taxon>Fungi</taxon>
        <taxon>Dikarya</taxon>
        <taxon>Basidiomycota</taxon>
        <taxon>Agaricomycotina</taxon>
        <taxon>Agaricomycetes</taxon>
        <taxon>Agaricomycetidae</taxon>
        <taxon>Agaricales</taxon>
        <taxon>Tricholomatineae</taxon>
        <taxon>Lyophyllaceae</taxon>
        <taxon>Sphagnurus</taxon>
    </lineage>
</organism>
<sequence length="415" mass="45531">MCFRNAKFQLKVRKADNWINITFLDEHIQFPQEKCFIFVKFYWNLFLQNCDPPHTFLSSKVFMEVARKTLGCRQLPSTPISSSHRKKKKDTHKSHRASSNNKLEVLSKSGKTQKLACNKGERKRYRPGFEGDTPGLRLTPAVATPSRRSNALASPRSQLDSCMLCIHTKSSPDPTPSPNASDVGPHASHDGVNLPQMDIDTTEMDVAHNIVEDNTSSLTFGPLAPVEKFDTSTGWNIPPKPSSPSPQITIDAVAPVSFAGSLFQGSVTLPQLQTAVIHLSGVTPTDLLTHLEELGSPQTLDIPPQQDLLSPNPSLLADIGLEGRCLDLDPSCHPTPSLTGEMVLQAQPLDLNKSTVFEPLSAEFTLQPNTAVLNGLIALADACPHDLQAEPHKKPILPMNPPIWAEVIWLFANLV</sequence>
<gene>
    <name evidence="2" type="ORF">H0H81_006716</name>
</gene>
<keyword evidence="3" id="KW-1185">Reference proteome</keyword>
<dbReference type="AlphaFoldDB" id="A0A9P7G1L8"/>
<feature type="compositionally biased region" description="Polar residues" evidence="1">
    <location>
        <begin position="146"/>
        <end position="155"/>
    </location>
</feature>
<evidence type="ECO:0000256" key="1">
    <source>
        <dbReference type="SAM" id="MobiDB-lite"/>
    </source>
</evidence>
<dbReference type="EMBL" id="JABCKI010005731">
    <property type="protein sequence ID" value="KAG5639127.1"/>
    <property type="molecule type" value="Genomic_DNA"/>
</dbReference>
<name>A0A9P7G1L8_9AGAR</name>
<comment type="caution">
    <text evidence="2">The sequence shown here is derived from an EMBL/GenBank/DDBJ whole genome shotgun (WGS) entry which is preliminary data.</text>
</comment>
<feature type="region of interest" description="Disordered" evidence="1">
    <location>
        <begin position="76"/>
        <end position="155"/>
    </location>
</feature>
<evidence type="ECO:0000313" key="3">
    <source>
        <dbReference type="Proteomes" id="UP000717328"/>
    </source>
</evidence>
<feature type="compositionally biased region" description="Basic residues" evidence="1">
    <location>
        <begin position="83"/>
        <end position="96"/>
    </location>
</feature>
<protein>
    <submittedName>
        <fullName evidence="2">Uncharacterized protein</fullName>
    </submittedName>
</protein>